<gene>
    <name evidence="7" type="ORF">DWB85_14990</name>
</gene>
<dbReference type="InterPro" id="IPR002888">
    <property type="entry name" value="2Fe-2S-bd"/>
</dbReference>
<dbReference type="OrthoDB" id="9775084at2"/>
<name>A0A3L7DUF3_9GAMM</name>
<dbReference type="Proteomes" id="UP000265509">
    <property type="component" value="Unassembled WGS sequence"/>
</dbReference>
<keyword evidence="1" id="KW-0001">2Fe-2S</keyword>
<keyword evidence="3" id="KW-0560">Oxidoreductase</keyword>
<dbReference type="GO" id="GO:0016491">
    <property type="term" value="F:oxidoreductase activity"/>
    <property type="evidence" value="ECO:0007669"/>
    <property type="project" value="UniProtKB-KW"/>
</dbReference>
<keyword evidence="2" id="KW-0479">Metal-binding</keyword>
<dbReference type="RefSeq" id="WP_117956253.1">
    <property type="nucleotide sequence ID" value="NZ_QRAN01000017.1"/>
</dbReference>
<sequence length="167" mass="17848">MIKLTVNGVSQQFDGDASMPLLWYLRDVLQLTGTKYGCGMAQCGACTIHVDGRAQRSCVLPLSEMDGATITTIEGLHPEGEHPLQQAWMENRVPQCGYCQAGQIMQAASLLDENPSPGDQEIIDAMAGNLCRCGTYPRIHQAIKSVAQKVAAVQRFTPVGAGNGGEA</sequence>
<dbReference type="InterPro" id="IPR036010">
    <property type="entry name" value="2Fe-2S_ferredoxin-like_sf"/>
</dbReference>
<evidence type="ECO:0000256" key="2">
    <source>
        <dbReference type="ARBA" id="ARBA00022723"/>
    </source>
</evidence>
<dbReference type="Gene3D" id="3.10.20.30">
    <property type="match status" value="1"/>
</dbReference>
<feature type="domain" description="2Fe-2S ferredoxin-type" evidence="6">
    <location>
        <begin position="1"/>
        <end position="76"/>
    </location>
</feature>
<dbReference type="InterPro" id="IPR012675">
    <property type="entry name" value="Beta-grasp_dom_sf"/>
</dbReference>
<dbReference type="SUPFAM" id="SSF47741">
    <property type="entry name" value="CO dehydrogenase ISP C-domain like"/>
    <property type="match status" value="1"/>
</dbReference>
<keyword evidence="8" id="KW-1185">Reference proteome</keyword>
<evidence type="ECO:0000256" key="4">
    <source>
        <dbReference type="ARBA" id="ARBA00023004"/>
    </source>
</evidence>
<evidence type="ECO:0000256" key="5">
    <source>
        <dbReference type="ARBA" id="ARBA00023014"/>
    </source>
</evidence>
<dbReference type="InterPro" id="IPR051452">
    <property type="entry name" value="Diverse_Oxidoreductases"/>
</dbReference>
<proteinExistence type="predicted"/>
<comment type="caution">
    <text evidence="7">The sequence shown here is derived from an EMBL/GenBank/DDBJ whole genome shotgun (WGS) entry which is preliminary data.</text>
</comment>
<dbReference type="AlphaFoldDB" id="A0A3L7DUF3"/>
<dbReference type="InterPro" id="IPR036884">
    <property type="entry name" value="2Fe-2S-bd_dom_sf"/>
</dbReference>
<dbReference type="PANTHER" id="PTHR44379:SF2">
    <property type="entry name" value="BLR6218 PROTEIN"/>
    <property type="match status" value="1"/>
</dbReference>
<dbReference type="Pfam" id="PF00111">
    <property type="entry name" value="Fer2"/>
    <property type="match status" value="1"/>
</dbReference>
<dbReference type="GO" id="GO:0046872">
    <property type="term" value="F:metal ion binding"/>
    <property type="evidence" value="ECO:0007669"/>
    <property type="project" value="UniProtKB-KW"/>
</dbReference>
<dbReference type="PROSITE" id="PS00197">
    <property type="entry name" value="2FE2S_FER_1"/>
    <property type="match status" value="1"/>
</dbReference>
<organism evidence="7 8">
    <name type="scientific">Seongchinamella sediminis</name>
    <dbReference type="NCBI Taxonomy" id="2283635"/>
    <lineage>
        <taxon>Bacteria</taxon>
        <taxon>Pseudomonadati</taxon>
        <taxon>Pseudomonadota</taxon>
        <taxon>Gammaproteobacteria</taxon>
        <taxon>Cellvibrionales</taxon>
        <taxon>Halieaceae</taxon>
        <taxon>Seongchinamella</taxon>
    </lineage>
</organism>
<keyword evidence="5" id="KW-0411">Iron-sulfur</keyword>
<dbReference type="FunFam" id="3.10.20.30:FF:000020">
    <property type="entry name" value="Xanthine dehydrogenase iron-sulfur subunit"/>
    <property type="match status" value="1"/>
</dbReference>
<protein>
    <submittedName>
        <fullName evidence="7">(2Fe-2S)-binding protein</fullName>
    </submittedName>
</protein>
<dbReference type="SUPFAM" id="SSF54292">
    <property type="entry name" value="2Fe-2S ferredoxin-like"/>
    <property type="match status" value="1"/>
</dbReference>
<dbReference type="EMBL" id="QRAN01000017">
    <property type="protein sequence ID" value="RLQ21024.1"/>
    <property type="molecule type" value="Genomic_DNA"/>
</dbReference>
<dbReference type="InterPro" id="IPR006058">
    <property type="entry name" value="2Fe2S_fd_BS"/>
</dbReference>
<dbReference type="Pfam" id="PF01799">
    <property type="entry name" value="Fer2_2"/>
    <property type="match status" value="1"/>
</dbReference>
<evidence type="ECO:0000313" key="7">
    <source>
        <dbReference type="EMBL" id="RLQ21024.1"/>
    </source>
</evidence>
<evidence type="ECO:0000313" key="8">
    <source>
        <dbReference type="Proteomes" id="UP000265509"/>
    </source>
</evidence>
<dbReference type="GO" id="GO:0051537">
    <property type="term" value="F:2 iron, 2 sulfur cluster binding"/>
    <property type="evidence" value="ECO:0007669"/>
    <property type="project" value="UniProtKB-KW"/>
</dbReference>
<evidence type="ECO:0000256" key="1">
    <source>
        <dbReference type="ARBA" id="ARBA00022714"/>
    </source>
</evidence>
<keyword evidence="4" id="KW-0408">Iron</keyword>
<dbReference type="PANTHER" id="PTHR44379">
    <property type="entry name" value="OXIDOREDUCTASE WITH IRON-SULFUR SUBUNIT"/>
    <property type="match status" value="1"/>
</dbReference>
<reference evidence="7 8" key="1">
    <citation type="submission" date="2018-07" db="EMBL/GenBank/DDBJ databases">
        <title>Halioglobus sp. genome submission.</title>
        <authorList>
            <person name="Ye M.-Q."/>
            <person name="Du Z.-J."/>
        </authorList>
    </citation>
    <scope>NUCLEOTIDE SEQUENCE [LARGE SCALE GENOMIC DNA]</scope>
    <source>
        <strain evidence="7 8">U0301</strain>
    </source>
</reference>
<dbReference type="Gene3D" id="1.10.150.120">
    <property type="entry name" value="[2Fe-2S]-binding domain"/>
    <property type="match status" value="1"/>
</dbReference>
<dbReference type="InterPro" id="IPR001041">
    <property type="entry name" value="2Fe-2S_ferredoxin-type"/>
</dbReference>
<evidence type="ECO:0000259" key="6">
    <source>
        <dbReference type="PROSITE" id="PS51085"/>
    </source>
</evidence>
<dbReference type="PROSITE" id="PS51085">
    <property type="entry name" value="2FE2S_FER_2"/>
    <property type="match status" value="1"/>
</dbReference>
<evidence type="ECO:0000256" key="3">
    <source>
        <dbReference type="ARBA" id="ARBA00023002"/>
    </source>
</evidence>
<accession>A0A3L7DUF3</accession>